<dbReference type="InterPro" id="IPR023296">
    <property type="entry name" value="Glyco_hydro_beta-prop_sf"/>
</dbReference>
<dbReference type="GO" id="GO:0016757">
    <property type="term" value="F:glycosyltransferase activity"/>
    <property type="evidence" value="ECO:0007669"/>
    <property type="project" value="UniProtKB-KW"/>
</dbReference>
<comment type="caution">
    <text evidence="3">The sequence shown here is derived from an EMBL/GenBank/DDBJ whole genome shotgun (WGS) entry which is preliminary data.</text>
</comment>
<feature type="non-terminal residue" evidence="3">
    <location>
        <position position="1"/>
    </location>
</feature>
<feature type="non-terminal residue" evidence="3">
    <location>
        <position position="92"/>
    </location>
</feature>
<name>X0TBB3_9ZZZZ</name>
<evidence type="ECO:0000256" key="1">
    <source>
        <dbReference type="ARBA" id="ARBA00022676"/>
    </source>
</evidence>
<dbReference type="EMBL" id="BARS01014145">
    <property type="protein sequence ID" value="GAF90484.1"/>
    <property type="molecule type" value="Genomic_DNA"/>
</dbReference>
<dbReference type="SUPFAM" id="SSF75005">
    <property type="entry name" value="Arabinanase/levansucrase/invertase"/>
    <property type="match status" value="1"/>
</dbReference>
<keyword evidence="1" id="KW-0328">Glycosyltransferase</keyword>
<organism evidence="3">
    <name type="scientific">marine sediment metagenome</name>
    <dbReference type="NCBI Taxonomy" id="412755"/>
    <lineage>
        <taxon>unclassified sequences</taxon>
        <taxon>metagenomes</taxon>
        <taxon>ecological metagenomes</taxon>
    </lineage>
</organism>
<dbReference type="PANTHER" id="PTHR34106:SF5">
    <property type="entry name" value="GLYCOSIDASE"/>
    <property type="match status" value="1"/>
</dbReference>
<evidence type="ECO:0008006" key="4">
    <source>
        <dbReference type="Google" id="ProtNLM"/>
    </source>
</evidence>
<proteinExistence type="predicted"/>
<dbReference type="Gene3D" id="2.115.10.20">
    <property type="entry name" value="Glycosyl hydrolase domain, family 43"/>
    <property type="match status" value="1"/>
</dbReference>
<dbReference type="Pfam" id="PF04041">
    <property type="entry name" value="Glyco_hydro_130"/>
    <property type="match status" value="1"/>
</dbReference>
<evidence type="ECO:0000256" key="2">
    <source>
        <dbReference type="ARBA" id="ARBA00022679"/>
    </source>
</evidence>
<sequence length="92" mass="10321">VMSPARQGPMARYEAAGIEDPRITLLEGRHYVVYTAFSGYGPVMALATTEDFEHYRRLGIISEPGNKDGMLFPRKVDGRYVRFDRPIGNDVG</sequence>
<reference evidence="3" key="1">
    <citation type="journal article" date="2014" name="Front. Microbiol.">
        <title>High frequency of phylogenetically diverse reductive dehalogenase-homologous genes in deep subseafloor sedimentary metagenomes.</title>
        <authorList>
            <person name="Kawai M."/>
            <person name="Futagami T."/>
            <person name="Toyoda A."/>
            <person name="Takaki Y."/>
            <person name="Nishi S."/>
            <person name="Hori S."/>
            <person name="Arai W."/>
            <person name="Tsubouchi T."/>
            <person name="Morono Y."/>
            <person name="Uchiyama I."/>
            <person name="Ito T."/>
            <person name="Fujiyama A."/>
            <person name="Inagaki F."/>
            <person name="Takami H."/>
        </authorList>
    </citation>
    <scope>NUCLEOTIDE SEQUENCE</scope>
    <source>
        <strain evidence="3">Expedition CK06-06</strain>
    </source>
</reference>
<gene>
    <name evidence="3" type="ORF">S01H1_24067</name>
</gene>
<dbReference type="AlphaFoldDB" id="X0TBB3"/>
<dbReference type="InterPro" id="IPR007184">
    <property type="entry name" value="Mannoside_phosphorylase"/>
</dbReference>
<keyword evidence="2" id="KW-0808">Transferase</keyword>
<protein>
    <recommendedName>
        <fullName evidence="4">Glycosidase</fullName>
    </recommendedName>
</protein>
<accession>X0TBB3</accession>
<dbReference type="PANTHER" id="PTHR34106">
    <property type="entry name" value="GLYCOSIDASE"/>
    <property type="match status" value="1"/>
</dbReference>
<evidence type="ECO:0000313" key="3">
    <source>
        <dbReference type="EMBL" id="GAF90484.1"/>
    </source>
</evidence>